<dbReference type="eggNOG" id="COG5373">
    <property type="taxonomic scope" value="Bacteria"/>
</dbReference>
<feature type="compositionally biased region" description="Gly residues" evidence="1">
    <location>
        <begin position="181"/>
        <end position="193"/>
    </location>
</feature>
<dbReference type="AlphaFoldDB" id="B4RGB6"/>
<dbReference type="Pfam" id="PF13763">
    <property type="entry name" value="DUF4167"/>
    <property type="match status" value="1"/>
</dbReference>
<dbReference type="KEGG" id="pzu:PHZ_c0826"/>
<name>B4RGB6_PHEZH</name>
<sequence length="316" mass="35234">MRDFKGMKRQRGRNRGGGGGGNKPQNANRAFDSNGPDGVKVRGNAQHVFEKYQQLARDATSSGDRVLAENYLQHAEHYFRLLRAIQPQRPAAEILGRDQFASGYDIDFEDESVQAQAEAADESAESQGDGETREGGQGRGRDRERGGEWQGRERDRGRDRDRDGGEGRRDRDRDDRQGQGQAQGQGQGQGQGQAQGQAQGEGEGRRDRRDRWRDRRDRDERPRGEDGERRDRAERPERDPLAVVEPQGGPGLGEERGPVLRDAEGGESHAPAFLQVRPEIRPEAAEGEERPAPRRRRRPRSFEAGEGAPGGETEEA</sequence>
<gene>
    <name evidence="3" type="ordered locus">PHZ_c0826</name>
</gene>
<evidence type="ECO:0000313" key="4">
    <source>
        <dbReference type="Proteomes" id="UP000001868"/>
    </source>
</evidence>
<evidence type="ECO:0000256" key="1">
    <source>
        <dbReference type="SAM" id="MobiDB-lite"/>
    </source>
</evidence>
<dbReference type="HOGENOM" id="CLU_062575_0_0_5"/>
<dbReference type="STRING" id="450851.PHZ_c0826"/>
<feature type="region of interest" description="Disordered" evidence="1">
    <location>
        <begin position="1"/>
        <end position="45"/>
    </location>
</feature>
<feature type="compositionally biased region" description="Basic and acidic residues" evidence="1">
    <location>
        <begin position="130"/>
        <end position="177"/>
    </location>
</feature>
<evidence type="ECO:0000259" key="2">
    <source>
        <dbReference type="Pfam" id="PF13763"/>
    </source>
</evidence>
<reference evidence="3 4" key="1">
    <citation type="journal article" date="2008" name="BMC Genomics">
        <title>Complete genome of Phenylobacterium zucineum - a novel facultative intracellular bacterium isolated from human erythroleukemia cell line K562.</title>
        <authorList>
            <person name="Luo Y."/>
            <person name="Xu X."/>
            <person name="Ding Z."/>
            <person name="Liu Z."/>
            <person name="Zhang B."/>
            <person name="Yan Z."/>
            <person name="Sun J."/>
            <person name="Hu S."/>
            <person name="Hu X."/>
        </authorList>
    </citation>
    <scope>NUCLEOTIDE SEQUENCE [LARGE SCALE GENOMIC DNA]</scope>
    <source>
        <strain evidence="3 4">HLK1</strain>
    </source>
</reference>
<feature type="compositionally biased region" description="Basic and acidic residues" evidence="1">
    <location>
        <begin position="278"/>
        <end position="292"/>
    </location>
</feature>
<proteinExistence type="predicted"/>
<accession>B4RGB6</accession>
<dbReference type="Proteomes" id="UP000001868">
    <property type="component" value="Chromosome"/>
</dbReference>
<organism evidence="3 4">
    <name type="scientific">Phenylobacterium zucineum (strain HLK1)</name>
    <dbReference type="NCBI Taxonomy" id="450851"/>
    <lineage>
        <taxon>Bacteria</taxon>
        <taxon>Pseudomonadati</taxon>
        <taxon>Pseudomonadota</taxon>
        <taxon>Alphaproteobacteria</taxon>
        <taxon>Caulobacterales</taxon>
        <taxon>Caulobacteraceae</taxon>
        <taxon>Phenylobacterium</taxon>
    </lineage>
</organism>
<feature type="region of interest" description="Disordered" evidence="1">
    <location>
        <begin position="107"/>
        <end position="316"/>
    </location>
</feature>
<evidence type="ECO:0000313" key="3">
    <source>
        <dbReference type="EMBL" id="ACG77240.1"/>
    </source>
</evidence>
<dbReference type="EMBL" id="CP000747">
    <property type="protein sequence ID" value="ACG77240.1"/>
    <property type="molecule type" value="Genomic_DNA"/>
</dbReference>
<feature type="compositionally biased region" description="Basic and acidic residues" evidence="1">
    <location>
        <begin position="202"/>
        <end position="240"/>
    </location>
</feature>
<dbReference type="InterPro" id="IPR025430">
    <property type="entry name" value="DUF4167"/>
</dbReference>
<feature type="compositionally biased region" description="Basic and acidic residues" evidence="1">
    <location>
        <begin position="253"/>
        <end position="267"/>
    </location>
</feature>
<feature type="domain" description="DUF4167" evidence="2">
    <location>
        <begin position="11"/>
        <end position="87"/>
    </location>
</feature>
<protein>
    <recommendedName>
        <fullName evidence="2">DUF4167 domain-containing protein</fullName>
    </recommendedName>
</protein>
<dbReference type="OrthoDB" id="9816310at2"/>
<keyword evidence="4" id="KW-1185">Reference proteome</keyword>